<reference evidence="6" key="1">
    <citation type="journal article" date="2019" name="Int. J. Syst. Evol. Microbiol.">
        <title>The Global Catalogue of Microorganisms (GCM) 10K type strain sequencing project: providing services to taxonomists for standard genome sequencing and annotation.</title>
        <authorList>
            <consortium name="The Broad Institute Genomics Platform"/>
            <consortium name="The Broad Institute Genome Sequencing Center for Infectious Disease"/>
            <person name="Wu L."/>
            <person name="Ma J."/>
        </authorList>
    </citation>
    <scope>NUCLEOTIDE SEQUENCE [LARGE SCALE GENOMIC DNA]</scope>
    <source>
        <strain evidence="6">CCUG 55250</strain>
    </source>
</reference>
<sequence length="271" mass="31223">MVQQLVNRHPALQPYLKDILVLEGCEQVRSSNSFRFFADGCPGIIFHQSVQGILLNDNPYPVTSIFLYGQTLKPVHIATTGRFRIVIFFLFPHAIRPLLGLKADELTDDCFDLGSLPTLSGLSLLEQLLHTDSVTDQVEVIASGLRRMLQLNHPEVDRELDYALRRIWTSRGDVSLSELQKTLRISERTFERRFEHYVGISPRLFARICRFQATLAQLKNRHYDKLSDLAFDNGYADQSHFIRTFREFTGFSPLKFHQHPDPFAENRALAY</sequence>
<keyword evidence="1" id="KW-0805">Transcription regulation</keyword>
<dbReference type="Pfam" id="PF20240">
    <property type="entry name" value="DUF6597"/>
    <property type="match status" value="1"/>
</dbReference>
<dbReference type="PROSITE" id="PS01124">
    <property type="entry name" value="HTH_ARAC_FAMILY_2"/>
    <property type="match status" value="1"/>
</dbReference>
<keyword evidence="2" id="KW-0238">DNA-binding</keyword>
<evidence type="ECO:0000256" key="3">
    <source>
        <dbReference type="ARBA" id="ARBA00023163"/>
    </source>
</evidence>
<protein>
    <submittedName>
        <fullName evidence="5">Helix-turn-helix domain-containing protein</fullName>
    </submittedName>
</protein>
<dbReference type="Gene3D" id="1.10.10.60">
    <property type="entry name" value="Homeodomain-like"/>
    <property type="match status" value="1"/>
</dbReference>
<dbReference type="SMART" id="SM00342">
    <property type="entry name" value="HTH_ARAC"/>
    <property type="match status" value="1"/>
</dbReference>
<name>A0ABW0IC05_9BACT</name>
<dbReference type="Pfam" id="PF12833">
    <property type="entry name" value="HTH_18"/>
    <property type="match status" value="1"/>
</dbReference>
<evidence type="ECO:0000313" key="6">
    <source>
        <dbReference type="Proteomes" id="UP001596106"/>
    </source>
</evidence>
<accession>A0ABW0IC05</accession>
<evidence type="ECO:0000259" key="4">
    <source>
        <dbReference type="PROSITE" id="PS01124"/>
    </source>
</evidence>
<evidence type="ECO:0000313" key="5">
    <source>
        <dbReference type="EMBL" id="MFC5410198.1"/>
    </source>
</evidence>
<keyword evidence="3" id="KW-0804">Transcription</keyword>
<dbReference type="RefSeq" id="WP_379845368.1">
    <property type="nucleotide sequence ID" value="NZ_JBHSMA010000003.1"/>
</dbReference>
<dbReference type="InterPro" id="IPR050204">
    <property type="entry name" value="AraC_XylS_family_regulators"/>
</dbReference>
<proteinExistence type="predicted"/>
<evidence type="ECO:0000256" key="1">
    <source>
        <dbReference type="ARBA" id="ARBA00023015"/>
    </source>
</evidence>
<dbReference type="EMBL" id="JBHSMA010000003">
    <property type="protein sequence ID" value="MFC5410198.1"/>
    <property type="molecule type" value="Genomic_DNA"/>
</dbReference>
<dbReference type="PANTHER" id="PTHR46796">
    <property type="entry name" value="HTH-TYPE TRANSCRIPTIONAL ACTIVATOR RHAS-RELATED"/>
    <property type="match status" value="1"/>
</dbReference>
<comment type="caution">
    <text evidence="5">The sequence shown here is derived from an EMBL/GenBank/DDBJ whole genome shotgun (WGS) entry which is preliminary data.</text>
</comment>
<dbReference type="Proteomes" id="UP001596106">
    <property type="component" value="Unassembled WGS sequence"/>
</dbReference>
<evidence type="ECO:0000256" key="2">
    <source>
        <dbReference type="ARBA" id="ARBA00023125"/>
    </source>
</evidence>
<dbReference type="SUPFAM" id="SSF46689">
    <property type="entry name" value="Homeodomain-like"/>
    <property type="match status" value="1"/>
</dbReference>
<gene>
    <name evidence="5" type="ORF">ACFPMF_12810</name>
</gene>
<dbReference type="InterPro" id="IPR018060">
    <property type="entry name" value="HTH_AraC"/>
</dbReference>
<organism evidence="5 6">
    <name type="scientific">Larkinella bovis</name>
    <dbReference type="NCBI Taxonomy" id="683041"/>
    <lineage>
        <taxon>Bacteria</taxon>
        <taxon>Pseudomonadati</taxon>
        <taxon>Bacteroidota</taxon>
        <taxon>Cytophagia</taxon>
        <taxon>Cytophagales</taxon>
        <taxon>Spirosomataceae</taxon>
        <taxon>Larkinella</taxon>
    </lineage>
</organism>
<dbReference type="InterPro" id="IPR009057">
    <property type="entry name" value="Homeodomain-like_sf"/>
</dbReference>
<feature type="domain" description="HTH araC/xylS-type" evidence="4">
    <location>
        <begin position="157"/>
        <end position="259"/>
    </location>
</feature>
<dbReference type="InterPro" id="IPR046532">
    <property type="entry name" value="DUF6597"/>
</dbReference>
<keyword evidence="6" id="KW-1185">Reference proteome</keyword>